<dbReference type="Gene3D" id="3.40.630.30">
    <property type="match status" value="1"/>
</dbReference>
<dbReference type="InterPro" id="IPR000182">
    <property type="entry name" value="GNAT_dom"/>
</dbReference>
<name>A0A3B0V459_9ZZZZ</name>
<gene>
    <name evidence="2" type="ORF">MNBD_CHLOROFLEXI01-388</name>
</gene>
<feature type="domain" description="N-acetyltransferase" evidence="1">
    <location>
        <begin position="1"/>
        <end position="80"/>
    </location>
</feature>
<evidence type="ECO:0000259" key="1">
    <source>
        <dbReference type="PROSITE" id="PS51186"/>
    </source>
</evidence>
<accession>A0A3B0V459</accession>
<sequence length="86" mass="9831">MLVLHPNVQKNSYGSEFIQNLSKIAQAAHYHAIWLDIYLKNWPALHFWIKSGFTTIIEMDGEPQHTVTSHATLVLAKNLPPPQNRV</sequence>
<proteinExistence type="predicted"/>
<dbReference type="SUPFAM" id="SSF55729">
    <property type="entry name" value="Acyl-CoA N-acyltransferases (Nat)"/>
    <property type="match status" value="1"/>
</dbReference>
<dbReference type="EMBL" id="UOEU01000599">
    <property type="protein sequence ID" value="VAW35680.1"/>
    <property type="molecule type" value="Genomic_DNA"/>
</dbReference>
<dbReference type="GO" id="GO:0016747">
    <property type="term" value="F:acyltransferase activity, transferring groups other than amino-acyl groups"/>
    <property type="evidence" value="ECO:0007669"/>
    <property type="project" value="InterPro"/>
</dbReference>
<reference evidence="2" key="1">
    <citation type="submission" date="2018-06" db="EMBL/GenBank/DDBJ databases">
        <authorList>
            <person name="Zhirakovskaya E."/>
        </authorList>
    </citation>
    <scope>NUCLEOTIDE SEQUENCE</scope>
</reference>
<dbReference type="PROSITE" id="PS51186">
    <property type="entry name" value="GNAT"/>
    <property type="match status" value="1"/>
</dbReference>
<dbReference type="AlphaFoldDB" id="A0A3B0V459"/>
<organism evidence="2">
    <name type="scientific">hydrothermal vent metagenome</name>
    <dbReference type="NCBI Taxonomy" id="652676"/>
    <lineage>
        <taxon>unclassified sequences</taxon>
        <taxon>metagenomes</taxon>
        <taxon>ecological metagenomes</taxon>
    </lineage>
</organism>
<dbReference type="Pfam" id="PF00583">
    <property type="entry name" value="Acetyltransf_1"/>
    <property type="match status" value="1"/>
</dbReference>
<evidence type="ECO:0000313" key="2">
    <source>
        <dbReference type="EMBL" id="VAW35680.1"/>
    </source>
</evidence>
<dbReference type="InterPro" id="IPR016181">
    <property type="entry name" value="Acyl_CoA_acyltransferase"/>
</dbReference>
<protein>
    <recommendedName>
        <fullName evidence="1">N-acetyltransferase domain-containing protein</fullName>
    </recommendedName>
</protein>